<dbReference type="InterPro" id="IPR047863">
    <property type="entry name" value="Ribosomal_uS8_CS"/>
</dbReference>
<proteinExistence type="inferred from homology"/>
<dbReference type="InterPro" id="IPR000630">
    <property type="entry name" value="Ribosomal_uS8"/>
</dbReference>
<protein>
    <recommendedName>
        <fullName evidence="5">Dienelactone hydrolase domain-containing protein</fullName>
    </recommendedName>
</protein>
<keyword evidence="7" id="KW-1185">Reference proteome</keyword>
<comment type="caution">
    <text evidence="6">The sequence shown here is derived from an EMBL/GenBank/DDBJ whole genome shotgun (WGS) entry which is preliminary data.</text>
</comment>
<name>A0AAN9JSR5_CLITE</name>
<dbReference type="AlphaFoldDB" id="A0AAN9JSR5"/>
<gene>
    <name evidence="6" type="ORF">RJT34_14134</name>
</gene>
<keyword evidence="3 4" id="KW-0687">Ribonucleoprotein</keyword>
<dbReference type="InterPro" id="IPR035987">
    <property type="entry name" value="Ribosomal_uS8_sf"/>
</dbReference>
<dbReference type="EMBL" id="JAYKXN010000003">
    <property type="protein sequence ID" value="KAK7303232.1"/>
    <property type="molecule type" value="Genomic_DNA"/>
</dbReference>
<evidence type="ECO:0000313" key="6">
    <source>
        <dbReference type="EMBL" id="KAK7303232.1"/>
    </source>
</evidence>
<dbReference type="FunFam" id="3.30.1370.30:FF:000001">
    <property type="entry name" value="40S ribosomal protein S15a"/>
    <property type="match status" value="2"/>
</dbReference>
<feature type="domain" description="Dienelactone hydrolase" evidence="5">
    <location>
        <begin position="31"/>
        <end position="237"/>
    </location>
</feature>
<dbReference type="SUPFAM" id="SSF56047">
    <property type="entry name" value="Ribosomal protein S8"/>
    <property type="match status" value="2"/>
</dbReference>
<comment type="similarity">
    <text evidence="1 4">Belongs to the universal ribosomal protein uS8 family.</text>
</comment>
<dbReference type="Proteomes" id="UP001359559">
    <property type="component" value="Unassembled WGS sequence"/>
</dbReference>
<evidence type="ECO:0000256" key="1">
    <source>
        <dbReference type="ARBA" id="ARBA00006471"/>
    </source>
</evidence>
<reference evidence="6 7" key="1">
    <citation type="submission" date="2024-01" db="EMBL/GenBank/DDBJ databases">
        <title>The genomes of 5 underutilized Papilionoideae crops provide insights into root nodulation and disease resistance.</title>
        <authorList>
            <person name="Yuan L."/>
        </authorList>
    </citation>
    <scope>NUCLEOTIDE SEQUENCE [LARGE SCALE GENOMIC DNA]</scope>
    <source>
        <strain evidence="6">LY-2023</strain>
        <tissue evidence="6">Leaf</tissue>
    </source>
</reference>
<evidence type="ECO:0000256" key="2">
    <source>
        <dbReference type="ARBA" id="ARBA00022980"/>
    </source>
</evidence>
<dbReference type="GO" id="GO:0006412">
    <property type="term" value="P:translation"/>
    <property type="evidence" value="ECO:0007669"/>
    <property type="project" value="InterPro"/>
</dbReference>
<organism evidence="6 7">
    <name type="scientific">Clitoria ternatea</name>
    <name type="common">Butterfly pea</name>
    <dbReference type="NCBI Taxonomy" id="43366"/>
    <lineage>
        <taxon>Eukaryota</taxon>
        <taxon>Viridiplantae</taxon>
        <taxon>Streptophyta</taxon>
        <taxon>Embryophyta</taxon>
        <taxon>Tracheophyta</taxon>
        <taxon>Spermatophyta</taxon>
        <taxon>Magnoliopsida</taxon>
        <taxon>eudicotyledons</taxon>
        <taxon>Gunneridae</taxon>
        <taxon>Pentapetalae</taxon>
        <taxon>rosids</taxon>
        <taxon>fabids</taxon>
        <taxon>Fabales</taxon>
        <taxon>Fabaceae</taxon>
        <taxon>Papilionoideae</taxon>
        <taxon>50 kb inversion clade</taxon>
        <taxon>NPAAA clade</taxon>
        <taxon>indigoferoid/millettioid clade</taxon>
        <taxon>Phaseoleae</taxon>
        <taxon>Clitoria</taxon>
    </lineage>
</organism>
<dbReference type="Pfam" id="PF01738">
    <property type="entry name" value="DLH"/>
    <property type="match status" value="1"/>
</dbReference>
<dbReference type="SUPFAM" id="SSF53474">
    <property type="entry name" value="alpha/beta-Hydrolases"/>
    <property type="match status" value="1"/>
</dbReference>
<dbReference type="PROSITE" id="PS00053">
    <property type="entry name" value="RIBOSOMAL_S8"/>
    <property type="match status" value="2"/>
</dbReference>
<dbReference type="InterPro" id="IPR002925">
    <property type="entry name" value="Dienelactn_hydro"/>
</dbReference>
<evidence type="ECO:0000256" key="4">
    <source>
        <dbReference type="RuleBase" id="RU003660"/>
    </source>
</evidence>
<sequence>MSSPQCFQNPPNLNSGVQGAGNVLQLAGLKSYVTGSHDSKLALILVSDVFGYEAPNLRKLADKVAAAGFLVVVPDLLYGDYFDLNNPQFDRDSWKKAHGPDKACEETKPLIAALKSKGVTAIGAAGFCWGGVVVVKLAISSDIQAAVILHPGPVSDNELNEVRVPFAILGAEIDNVFPPEKLKQAEELLSAKSELESFVKLYPGVSHGWTVRYNVDDEAAVKIAEEAHQDMLNWFIKHVKSASNPTIVSSWFLWAWLNLVNFITVTMVRVSVLNDALKSMYNAEKRGKRQVMIRPSSKVIIKFLLVMQKHGYIGEFEYVDDHRAGKIVVELNGRLNKCGVISPRFDVGVKEIEGWTARLLPSRQFGFIVLTTSAGIMDHEEARRKNVGGKVLGCNRAFSHPSLLYLVIMVRVSVLNDALKSMYNAEKRGKRQVMIRPSSKVIIKFLLVMQKHGYIGEFEYVDDHRAGKIVVELNGRLNKCGVISPRFDVGVKEIEGWTARLLPSRQFGYIVLTTSAGIMDHEEARRKNVGGKVLGFFY</sequence>
<dbReference type="GO" id="GO:0003735">
    <property type="term" value="F:structural constituent of ribosome"/>
    <property type="evidence" value="ECO:0007669"/>
    <property type="project" value="InterPro"/>
</dbReference>
<evidence type="ECO:0000256" key="3">
    <source>
        <dbReference type="ARBA" id="ARBA00023274"/>
    </source>
</evidence>
<accession>A0AAN9JSR5</accession>
<dbReference type="PANTHER" id="PTHR11758">
    <property type="entry name" value="40S RIBOSOMAL PROTEIN S15A"/>
    <property type="match status" value="1"/>
</dbReference>
<dbReference type="GO" id="GO:1990904">
    <property type="term" value="C:ribonucleoprotein complex"/>
    <property type="evidence" value="ECO:0007669"/>
    <property type="project" value="UniProtKB-KW"/>
</dbReference>
<dbReference type="FunFam" id="3.30.1490.10:FF:000002">
    <property type="entry name" value="40S ribosomal protein S15a"/>
    <property type="match status" value="2"/>
</dbReference>
<dbReference type="NCBIfam" id="NF003115">
    <property type="entry name" value="PRK04034.1"/>
    <property type="match status" value="2"/>
</dbReference>
<evidence type="ECO:0000259" key="5">
    <source>
        <dbReference type="Pfam" id="PF01738"/>
    </source>
</evidence>
<keyword evidence="2 4" id="KW-0689">Ribosomal protein</keyword>
<dbReference type="Gene3D" id="3.30.1490.10">
    <property type="match status" value="2"/>
</dbReference>
<dbReference type="InterPro" id="IPR029058">
    <property type="entry name" value="AB_hydrolase_fold"/>
</dbReference>
<dbReference type="GO" id="GO:0005840">
    <property type="term" value="C:ribosome"/>
    <property type="evidence" value="ECO:0007669"/>
    <property type="project" value="UniProtKB-KW"/>
</dbReference>
<dbReference type="HAMAP" id="MF_01302_A">
    <property type="entry name" value="Ribosomal_uS8_A"/>
    <property type="match status" value="1"/>
</dbReference>
<dbReference type="Gene3D" id="3.30.1370.30">
    <property type="match status" value="2"/>
</dbReference>
<evidence type="ECO:0000313" key="7">
    <source>
        <dbReference type="Proteomes" id="UP001359559"/>
    </source>
</evidence>
<dbReference type="Pfam" id="PF00410">
    <property type="entry name" value="Ribosomal_S8"/>
    <property type="match status" value="2"/>
</dbReference>
<dbReference type="GO" id="GO:0016787">
    <property type="term" value="F:hydrolase activity"/>
    <property type="evidence" value="ECO:0007669"/>
    <property type="project" value="InterPro"/>
</dbReference>
<dbReference type="Gene3D" id="3.40.50.1820">
    <property type="entry name" value="alpha/beta hydrolase"/>
    <property type="match status" value="1"/>
</dbReference>